<dbReference type="InterPro" id="IPR013096">
    <property type="entry name" value="Cupin_2"/>
</dbReference>
<dbReference type="SMART" id="SM00530">
    <property type="entry name" value="HTH_XRE"/>
    <property type="match status" value="1"/>
</dbReference>
<dbReference type="PANTHER" id="PTHR46797">
    <property type="entry name" value="HTH-TYPE TRANSCRIPTIONAL REGULATOR"/>
    <property type="match status" value="1"/>
</dbReference>
<feature type="domain" description="HTH cro/C1-type" evidence="2">
    <location>
        <begin position="10"/>
        <end position="64"/>
    </location>
</feature>
<evidence type="ECO:0000313" key="3">
    <source>
        <dbReference type="EMBL" id="SHN49633.1"/>
    </source>
</evidence>
<dbReference type="Gene3D" id="1.10.260.40">
    <property type="entry name" value="lambda repressor-like DNA-binding domains"/>
    <property type="match status" value="1"/>
</dbReference>
<dbReference type="PANTHER" id="PTHR46797:SF19">
    <property type="entry name" value="BLL2473 PROTEIN"/>
    <property type="match status" value="1"/>
</dbReference>
<dbReference type="GO" id="GO:0005829">
    <property type="term" value="C:cytosol"/>
    <property type="evidence" value="ECO:0007669"/>
    <property type="project" value="TreeGrafter"/>
</dbReference>
<dbReference type="CDD" id="cd00093">
    <property type="entry name" value="HTH_XRE"/>
    <property type="match status" value="1"/>
</dbReference>
<dbReference type="STRING" id="1121455.SAMN02745728_00154"/>
<dbReference type="SUPFAM" id="SSF51182">
    <property type="entry name" value="RmlC-like cupins"/>
    <property type="match status" value="1"/>
</dbReference>
<dbReference type="EMBL" id="FRDI01000002">
    <property type="protein sequence ID" value="SHN49633.1"/>
    <property type="molecule type" value="Genomic_DNA"/>
</dbReference>
<name>A0A1M7RTJ3_9BACT</name>
<organism evidence="3 4">
    <name type="scientific">Desulfovibrio litoralis DSM 11393</name>
    <dbReference type="NCBI Taxonomy" id="1121455"/>
    <lineage>
        <taxon>Bacteria</taxon>
        <taxon>Pseudomonadati</taxon>
        <taxon>Thermodesulfobacteriota</taxon>
        <taxon>Desulfovibrionia</taxon>
        <taxon>Desulfovibrionales</taxon>
        <taxon>Desulfovibrionaceae</taxon>
        <taxon>Desulfovibrio</taxon>
    </lineage>
</organism>
<dbReference type="GO" id="GO:0003677">
    <property type="term" value="F:DNA binding"/>
    <property type="evidence" value="ECO:0007669"/>
    <property type="project" value="UniProtKB-KW"/>
</dbReference>
<dbReference type="SUPFAM" id="SSF47413">
    <property type="entry name" value="lambda repressor-like DNA-binding domains"/>
    <property type="match status" value="1"/>
</dbReference>
<dbReference type="InterPro" id="IPR010982">
    <property type="entry name" value="Lambda_DNA-bd_dom_sf"/>
</dbReference>
<keyword evidence="4" id="KW-1185">Reference proteome</keyword>
<dbReference type="GO" id="GO:0003700">
    <property type="term" value="F:DNA-binding transcription factor activity"/>
    <property type="evidence" value="ECO:0007669"/>
    <property type="project" value="TreeGrafter"/>
</dbReference>
<dbReference type="Pfam" id="PF13443">
    <property type="entry name" value="HTH_26"/>
    <property type="match status" value="1"/>
</dbReference>
<reference evidence="3 4" key="1">
    <citation type="submission" date="2016-12" db="EMBL/GenBank/DDBJ databases">
        <authorList>
            <person name="Song W.-J."/>
            <person name="Kurnit D.M."/>
        </authorList>
    </citation>
    <scope>NUCLEOTIDE SEQUENCE [LARGE SCALE GENOMIC DNA]</scope>
    <source>
        <strain evidence="3 4">DSM 11393</strain>
    </source>
</reference>
<gene>
    <name evidence="3" type="ORF">SAMN02745728_00154</name>
</gene>
<evidence type="ECO:0000313" key="4">
    <source>
        <dbReference type="Proteomes" id="UP000186469"/>
    </source>
</evidence>
<evidence type="ECO:0000259" key="2">
    <source>
        <dbReference type="PROSITE" id="PS50943"/>
    </source>
</evidence>
<evidence type="ECO:0000256" key="1">
    <source>
        <dbReference type="ARBA" id="ARBA00023125"/>
    </source>
</evidence>
<dbReference type="CDD" id="cd02209">
    <property type="entry name" value="cupin_XRE_C"/>
    <property type="match status" value="1"/>
</dbReference>
<dbReference type="AlphaFoldDB" id="A0A1M7RTJ3"/>
<protein>
    <submittedName>
        <fullName evidence="3">Transcriptional regulator, XRE family with cupin sensor</fullName>
    </submittedName>
</protein>
<dbReference type="InterPro" id="IPR011051">
    <property type="entry name" value="RmlC_Cupin_sf"/>
</dbReference>
<dbReference type="OrthoDB" id="5343295at2"/>
<dbReference type="PROSITE" id="PS50943">
    <property type="entry name" value="HTH_CROC1"/>
    <property type="match status" value="1"/>
</dbReference>
<accession>A0A1M7RTJ3</accession>
<dbReference type="RefSeq" id="WP_072695501.1">
    <property type="nucleotide sequence ID" value="NZ_FRDI01000002.1"/>
</dbReference>
<dbReference type="InterPro" id="IPR014710">
    <property type="entry name" value="RmlC-like_jellyroll"/>
</dbReference>
<dbReference type="Proteomes" id="UP000186469">
    <property type="component" value="Unassembled WGS sequence"/>
</dbReference>
<dbReference type="InterPro" id="IPR001387">
    <property type="entry name" value="Cro/C1-type_HTH"/>
</dbReference>
<sequence>MSKTTLGQRVSKLRIVKDLTREQLAELSGLSLEFITTLEEEDLYPSIGPLQKIARALGVRLGTFMDDLVAKDPVIIKKDACTSDLVMQKTRNNSVKYTYYSLGKGKSDRNMEPFLIEISPDEEETKTQQMHQGEEFIIVQAGKLLVRYGKDEHILLAGDSIYFNSTTPHYVTAYGDQPCTIYAVIYNPA</sequence>
<proteinExistence type="predicted"/>
<dbReference type="Gene3D" id="2.60.120.10">
    <property type="entry name" value="Jelly Rolls"/>
    <property type="match status" value="1"/>
</dbReference>
<keyword evidence="1" id="KW-0238">DNA-binding</keyword>
<dbReference type="Pfam" id="PF07883">
    <property type="entry name" value="Cupin_2"/>
    <property type="match status" value="1"/>
</dbReference>
<dbReference type="InterPro" id="IPR050807">
    <property type="entry name" value="TransReg_Diox_bact_type"/>
</dbReference>